<dbReference type="SUPFAM" id="SSF103515">
    <property type="entry name" value="Autotransporter"/>
    <property type="match status" value="1"/>
</dbReference>
<dbReference type="OrthoDB" id="5354756at2"/>
<gene>
    <name evidence="2" type="ORF">HMPREF2086_00542</name>
</gene>
<dbReference type="RefSeq" id="WP_023927265.1">
    <property type="nucleotide sequence ID" value="NZ_KI669454.1"/>
</dbReference>
<feature type="region of interest" description="Disordered" evidence="1">
    <location>
        <begin position="755"/>
        <end position="786"/>
    </location>
</feature>
<proteinExistence type="predicted"/>
<evidence type="ECO:0000256" key="1">
    <source>
        <dbReference type="SAM" id="MobiDB-lite"/>
    </source>
</evidence>
<dbReference type="InterPro" id="IPR036709">
    <property type="entry name" value="Autotransporte_beta_dom_sf"/>
</dbReference>
<dbReference type="AlphaFoldDB" id="V8CDM1"/>
<dbReference type="Proteomes" id="UP000018731">
    <property type="component" value="Unassembled WGS sequence"/>
</dbReference>
<reference evidence="2 3" key="1">
    <citation type="journal article" date="2014" name="Genome Announc.">
        <title>Draft genome sequences of six enterohepatic helicobacter species isolated from humans and one from rhesus macaques.</title>
        <authorList>
            <person name="Shen Z."/>
            <person name="Sheh A."/>
            <person name="Young S.K."/>
            <person name="Abouelliel A."/>
            <person name="Ward D.V."/>
            <person name="Earl A.M."/>
            <person name="Fox J.G."/>
        </authorList>
    </citation>
    <scope>NUCLEOTIDE SEQUENCE [LARGE SCALE GENOMIC DNA]</scope>
    <source>
        <strain evidence="2 3">MIT 99-5501</strain>
    </source>
</reference>
<name>V8CDM1_9HELI</name>
<dbReference type="HOGENOM" id="CLU_012869_0_0_7"/>
<evidence type="ECO:0000313" key="3">
    <source>
        <dbReference type="Proteomes" id="UP000018731"/>
    </source>
</evidence>
<evidence type="ECO:0008006" key="4">
    <source>
        <dbReference type="Google" id="ProtNLM"/>
    </source>
</evidence>
<sequence>MDCTGSSSIQSAFRGSNYYRETRYYLSGSTNERTVNWTFTSSNRWWRNNEFVQEVYFNGFNAPNTNFTFNNGSNSVGNVGLSVTGSNLASISTSGNFNRGVSVSSSNIGSLTVGGTASHLIIGGSSTIESLTISGTISGIAQIGGGSLVERLSITGNVSGNLSVGERGVLNSGFLTDFSGAIGKFTAAGKNFIGVLSANLTIDGDANTWNNGSTAGQHILGGNNQIGLPLYDSDGNINGNIVINAGDNIEPNQVYLFKNVVKDAANQTNLNKDLDIRYFRPGTGLTLNEGTDANGEKGFVVSADIATSYGANLMRALVLSSLRRTVNTQNILDTMTTKTFHSDRYYNQEVELRLLQYDMSRLTNRSSKFSKQTRKNQEKLDKVREKMAKLTLEQSKGQNLDKGYNNFEVIDQLDAIFIPYTGRRDWRFFAVPYATHSYVDLGTSQAQEYAGGALLGIQRNLRSSGIIGAFLGYEFVNTDTELAGGVDTRIQTNSLQAGLNYFKSFSITSKVWEAFIKGSVRAGIDMPNFTAKAGAFELKLANNAKNVSMPLVYNLGAELKGGLTFYQFKRNSYVSPEVSLSYDMMASTKSIITKPIVNFGTTATSYRPLGADERYSDVYWHLPQLGVHVRYYKMFGNKFRTNLKAGIKYNMLNKQKAYIQIGNLKDASTITLPAVYGNLGFDLIWMIKKNHELSFGYDGLFYASSFAKERNNQGQNVKTNDWFNGVTTNLNFKYAYWFGGTDYVTDKDGNAVSRSIAEGKKSKKGKKSSKSKKSKKSKKKVYYIDG</sequence>
<protein>
    <recommendedName>
        <fullName evidence="4">Autotransporter domain-containing protein</fullName>
    </recommendedName>
</protein>
<evidence type="ECO:0000313" key="2">
    <source>
        <dbReference type="EMBL" id="ETD25207.1"/>
    </source>
</evidence>
<dbReference type="STRING" id="1357400.HMPREF2086_00542"/>
<keyword evidence="3" id="KW-1185">Reference proteome</keyword>
<accession>V8CDM1</accession>
<comment type="caution">
    <text evidence="2">The sequence shown here is derived from an EMBL/GenBank/DDBJ whole genome shotgun (WGS) entry which is preliminary data.</text>
</comment>
<feature type="compositionally biased region" description="Basic residues" evidence="1">
    <location>
        <begin position="761"/>
        <end position="786"/>
    </location>
</feature>
<dbReference type="PATRIC" id="fig|1357400.3.peg.740"/>
<dbReference type="EMBL" id="AZJI01000001">
    <property type="protein sequence ID" value="ETD25207.1"/>
    <property type="molecule type" value="Genomic_DNA"/>
</dbReference>
<organism evidence="2 3">
    <name type="scientific">Helicobacter macacae MIT 99-5501</name>
    <dbReference type="NCBI Taxonomy" id="1357400"/>
    <lineage>
        <taxon>Bacteria</taxon>
        <taxon>Pseudomonadati</taxon>
        <taxon>Campylobacterota</taxon>
        <taxon>Epsilonproteobacteria</taxon>
        <taxon>Campylobacterales</taxon>
        <taxon>Helicobacteraceae</taxon>
        <taxon>Helicobacter</taxon>
    </lineage>
</organism>